<feature type="domain" description="ABC3 transporter permease C-terminal" evidence="7">
    <location>
        <begin position="705"/>
        <end position="818"/>
    </location>
</feature>
<name>A0ABT5J0U6_9NEIS</name>
<feature type="transmembrane region" description="Helical" evidence="6">
    <location>
        <begin position="347"/>
        <end position="372"/>
    </location>
</feature>
<dbReference type="EMBL" id="JAQQLF010000020">
    <property type="protein sequence ID" value="MDC7718449.1"/>
    <property type="molecule type" value="Genomic_DNA"/>
</dbReference>
<keyword evidence="3 6" id="KW-0812">Transmembrane</keyword>
<keyword evidence="9" id="KW-1185">Reference proteome</keyword>
<feature type="transmembrane region" description="Helical" evidence="6">
    <location>
        <begin position="789"/>
        <end position="810"/>
    </location>
</feature>
<evidence type="ECO:0000256" key="3">
    <source>
        <dbReference type="ARBA" id="ARBA00022692"/>
    </source>
</evidence>
<comment type="subcellular location">
    <subcellularLocation>
        <location evidence="1">Cell membrane</location>
        <topology evidence="1">Multi-pass membrane protein</topology>
    </subcellularLocation>
</comment>
<evidence type="ECO:0000256" key="6">
    <source>
        <dbReference type="SAM" id="Phobius"/>
    </source>
</evidence>
<dbReference type="InterPro" id="IPR003838">
    <property type="entry name" value="ABC3_permease_C"/>
</dbReference>
<feature type="transmembrane region" description="Helical" evidence="6">
    <location>
        <begin position="416"/>
        <end position="442"/>
    </location>
</feature>
<dbReference type="PANTHER" id="PTHR30287">
    <property type="entry name" value="MEMBRANE COMPONENT OF PREDICTED ABC SUPERFAMILY METABOLITE UPTAKE TRANSPORTER"/>
    <property type="match status" value="1"/>
</dbReference>
<keyword evidence="5 6" id="KW-0472">Membrane</keyword>
<protein>
    <submittedName>
        <fullName evidence="8">Oxidoreductase</fullName>
    </submittedName>
</protein>
<feature type="transmembrane region" description="Helical" evidence="6">
    <location>
        <begin position="753"/>
        <end position="777"/>
    </location>
</feature>
<sequence length="825" mass="88840">MRRLSWLMGWRLLRRELKSGELTVLALALLVAVAAMSSVAFFADRIDSALTQQASQLLAADLVVNSRAPADPAWQQRAQAQGLRQVPTATFPSMVFAREQAVLANLKAVASGYPLRGEVQIRTRQGVKQGVYSPAPGELWADARLLQKMGLQLGDSVRLGSRSFVLAAKVLREPDGAVDVFNFIPRVLLNHADLAATGLVQDGSRIRYRLLLAGDAAQVKSYRDWLAPQLKPGTRLEDIEEARPEVRSALERARRFLGLTAILSVTLSAAAVALAVRRYLARHWQSVAVLRALGQTAPEVATVWGSLFLWLGLLAGVLGALAGYGVQALLVYLARQWLGDGLPPPGWLAWLTGPLSALILLAGFALPPLLALRRVPAMAVLRADVPAGSRSLLAPLLALVALLGLTAWQIGDGPLALWLLSGLGGFLAAVGLLAWGIVVLLRRVPLSGAVGWRHGAANLARRPWLAVIQIAALSVSLLALLTLTVVRDDLIGAWQRSLPPDAPDSFLINLQPPQRAELVQAFAKVGRSAPEALPMTRARLTEINGKPVKAADYTDERAQRLVEREFNLSWRDAANPRNQIVSGQWWQPGSKTPQFSLEEGLAETLRLKQGDTLTFDIAGTRWQAPVTSLRKVAWDSFQPNFFVIAPSGWMGDQAASYIASYRAPDAGFNNRLVAALPNVTVVDISAIVREVRAVIDRLALAIEAMFALTLAAGVLVLWAAMAATRDERLYDVALLRALGASRRQVRSVLLAELAWLGGVAGLMAGGGAMVLGALVAVQLFNLPLALNLWLLPLGMLAGGSVVALAAWPLLRRVTHTPPSEVLRAN</sequence>
<feature type="transmembrane region" description="Helical" evidence="6">
    <location>
        <begin position="307"/>
        <end position="335"/>
    </location>
</feature>
<evidence type="ECO:0000313" key="8">
    <source>
        <dbReference type="EMBL" id="MDC7718449.1"/>
    </source>
</evidence>
<evidence type="ECO:0000256" key="5">
    <source>
        <dbReference type="ARBA" id="ARBA00023136"/>
    </source>
</evidence>
<feature type="transmembrane region" description="Helical" evidence="6">
    <location>
        <begin position="256"/>
        <end position="276"/>
    </location>
</feature>
<proteinExistence type="predicted"/>
<dbReference type="Pfam" id="PF02687">
    <property type="entry name" value="FtsX"/>
    <property type="match status" value="1"/>
</dbReference>
<evidence type="ECO:0000256" key="1">
    <source>
        <dbReference type="ARBA" id="ARBA00004651"/>
    </source>
</evidence>
<keyword evidence="2" id="KW-1003">Cell membrane</keyword>
<dbReference type="PANTHER" id="PTHR30287:SF1">
    <property type="entry name" value="INNER MEMBRANE PROTEIN"/>
    <property type="match status" value="1"/>
</dbReference>
<gene>
    <name evidence="8" type="ORF">PQU95_14645</name>
</gene>
<dbReference type="InterPro" id="IPR038766">
    <property type="entry name" value="Membrane_comp_ABC_pdt"/>
</dbReference>
<keyword evidence="4 6" id="KW-1133">Transmembrane helix</keyword>
<feature type="transmembrane region" description="Helical" evidence="6">
    <location>
        <begin position="698"/>
        <end position="720"/>
    </location>
</feature>
<evidence type="ECO:0000256" key="2">
    <source>
        <dbReference type="ARBA" id="ARBA00022475"/>
    </source>
</evidence>
<dbReference type="Proteomes" id="UP001219956">
    <property type="component" value="Unassembled WGS sequence"/>
</dbReference>
<comment type="caution">
    <text evidence="8">The sequence shown here is derived from an EMBL/GenBank/DDBJ whole genome shotgun (WGS) entry which is preliminary data.</text>
</comment>
<evidence type="ECO:0000256" key="4">
    <source>
        <dbReference type="ARBA" id="ARBA00022989"/>
    </source>
</evidence>
<feature type="transmembrane region" description="Helical" evidence="6">
    <location>
        <begin position="463"/>
        <end position="486"/>
    </location>
</feature>
<evidence type="ECO:0000313" key="9">
    <source>
        <dbReference type="Proteomes" id="UP001219956"/>
    </source>
</evidence>
<evidence type="ECO:0000259" key="7">
    <source>
        <dbReference type="Pfam" id="PF02687"/>
    </source>
</evidence>
<reference evidence="8 9" key="1">
    <citation type="submission" date="2023-01" db="EMBL/GenBank/DDBJ databases">
        <title>Novel species of the genus Vogesella isolated from rivers.</title>
        <authorList>
            <person name="Lu H."/>
        </authorList>
    </citation>
    <scope>NUCLEOTIDE SEQUENCE [LARGE SCALE GENOMIC DNA]</scope>
    <source>
        <strain evidence="8 9">DC21W</strain>
    </source>
</reference>
<accession>A0ABT5J0U6</accession>
<dbReference type="RefSeq" id="WP_272752689.1">
    <property type="nucleotide sequence ID" value="NZ_JAQQLF010000020.1"/>
</dbReference>
<feature type="transmembrane region" description="Helical" evidence="6">
    <location>
        <begin position="392"/>
        <end position="410"/>
    </location>
</feature>
<organism evidence="8 9">
    <name type="scientific">Vogesella aquatica</name>
    <dbReference type="NCBI Taxonomy" id="2984206"/>
    <lineage>
        <taxon>Bacteria</taxon>
        <taxon>Pseudomonadati</taxon>
        <taxon>Pseudomonadota</taxon>
        <taxon>Betaproteobacteria</taxon>
        <taxon>Neisseriales</taxon>
        <taxon>Chromobacteriaceae</taxon>
        <taxon>Vogesella</taxon>
    </lineage>
</organism>